<evidence type="ECO:0000256" key="1">
    <source>
        <dbReference type="SAM" id="MobiDB-lite"/>
    </source>
</evidence>
<dbReference type="EMBL" id="CM008963">
    <property type="protein sequence ID" value="PNW86885.1"/>
    <property type="molecule type" value="Genomic_DNA"/>
</dbReference>
<dbReference type="OrthoDB" id="10546591at2759"/>
<protein>
    <submittedName>
        <fullName evidence="2">Uncharacterized protein</fullName>
    </submittedName>
</protein>
<dbReference type="InParanoid" id="A0A2K3E274"/>
<gene>
    <name evidence="2" type="ORF">CHLRE_02g099879v5</name>
</gene>
<organism evidence="2 3">
    <name type="scientific">Chlamydomonas reinhardtii</name>
    <name type="common">Chlamydomonas smithii</name>
    <dbReference type="NCBI Taxonomy" id="3055"/>
    <lineage>
        <taxon>Eukaryota</taxon>
        <taxon>Viridiplantae</taxon>
        <taxon>Chlorophyta</taxon>
        <taxon>core chlorophytes</taxon>
        <taxon>Chlorophyceae</taxon>
        <taxon>CS clade</taxon>
        <taxon>Chlamydomonadales</taxon>
        <taxon>Chlamydomonadaceae</taxon>
        <taxon>Chlamydomonas</taxon>
    </lineage>
</organism>
<dbReference type="GeneID" id="66052412"/>
<dbReference type="RefSeq" id="XP_042927328.1">
    <property type="nucleotide sequence ID" value="XM_043059694.1"/>
</dbReference>
<dbReference type="AlphaFoldDB" id="A0A2K3E274"/>
<proteinExistence type="predicted"/>
<evidence type="ECO:0000313" key="3">
    <source>
        <dbReference type="Proteomes" id="UP000006906"/>
    </source>
</evidence>
<name>A0A2K3E274_CHLRE</name>
<dbReference type="KEGG" id="cre:CHLRE_02g099879v5"/>
<accession>A0A2K3E274</accession>
<sequence>MNSAALASPCTSPGLSLSSSSCNSSSWTSAELSSEGGFVDSRHRLPPLADFAALLRGFDSPGDKPDRLRALNPAPAAQLVAPGCSMPVQRALYQVPTRAEVDAYFARALPMAAMSRFELV</sequence>
<feature type="region of interest" description="Disordered" evidence="1">
    <location>
        <begin position="1"/>
        <end position="31"/>
    </location>
</feature>
<evidence type="ECO:0000313" key="2">
    <source>
        <dbReference type="EMBL" id="PNW86885.1"/>
    </source>
</evidence>
<dbReference type="Proteomes" id="UP000006906">
    <property type="component" value="Chromosome 2"/>
</dbReference>
<keyword evidence="3" id="KW-1185">Reference proteome</keyword>
<feature type="compositionally biased region" description="Low complexity" evidence="1">
    <location>
        <begin position="8"/>
        <end position="31"/>
    </location>
</feature>
<dbReference type="Gramene" id="PNW86885">
    <property type="protein sequence ID" value="PNW86885"/>
    <property type="gene ID" value="CHLRE_02g099879v5"/>
</dbReference>
<reference evidence="2 3" key="1">
    <citation type="journal article" date="2007" name="Science">
        <title>The Chlamydomonas genome reveals the evolution of key animal and plant functions.</title>
        <authorList>
            <person name="Merchant S.S."/>
            <person name="Prochnik S.E."/>
            <person name="Vallon O."/>
            <person name="Harris E.H."/>
            <person name="Karpowicz S.J."/>
            <person name="Witman G.B."/>
            <person name="Terry A."/>
            <person name="Salamov A."/>
            <person name="Fritz-Laylin L.K."/>
            <person name="Marechal-Drouard L."/>
            <person name="Marshall W.F."/>
            <person name="Qu L.H."/>
            <person name="Nelson D.R."/>
            <person name="Sanderfoot A.A."/>
            <person name="Spalding M.H."/>
            <person name="Kapitonov V.V."/>
            <person name="Ren Q."/>
            <person name="Ferris P."/>
            <person name="Lindquist E."/>
            <person name="Shapiro H."/>
            <person name="Lucas S.M."/>
            <person name="Grimwood J."/>
            <person name="Schmutz J."/>
            <person name="Cardol P."/>
            <person name="Cerutti H."/>
            <person name="Chanfreau G."/>
            <person name="Chen C.L."/>
            <person name="Cognat V."/>
            <person name="Croft M.T."/>
            <person name="Dent R."/>
            <person name="Dutcher S."/>
            <person name="Fernandez E."/>
            <person name="Fukuzawa H."/>
            <person name="Gonzalez-Ballester D."/>
            <person name="Gonzalez-Halphen D."/>
            <person name="Hallmann A."/>
            <person name="Hanikenne M."/>
            <person name="Hippler M."/>
            <person name="Inwood W."/>
            <person name="Jabbari K."/>
            <person name="Kalanon M."/>
            <person name="Kuras R."/>
            <person name="Lefebvre P.A."/>
            <person name="Lemaire S.D."/>
            <person name="Lobanov A.V."/>
            <person name="Lohr M."/>
            <person name="Manuell A."/>
            <person name="Meier I."/>
            <person name="Mets L."/>
            <person name="Mittag M."/>
            <person name="Mittelmeier T."/>
            <person name="Moroney J.V."/>
            <person name="Moseley J."/>
            <person name="Napoli C."/>
            <person name="Nedelcu A.M."/>
            <person name="Niyogi K."/>
            <person name="Novoselov S.V."/>
            <person name="Paulsen I.T."/>
            <person name="Pazour G."/>
            <person name="Purton S."/>
            <person name="Ral J.P."/>
            <person name="Riano-Pachon D.M."/>
            <person name="Riekhof W."/>
            <person name="Rymarquis L."/>
            <person name="Schroda M."/>
            <person name="Stern D."/>
            <person name="Umen J."/>
            <person name="Willows R."/>
            <person name="Wilson N."/>
            <person name="Zimmer S.L."/>
            <person name="Allmer J."/>
            <person name="Balk J."/>
            <person name="Bisova K."/>
            <person name="Chen C.J."/>
            <person name="Elias M."/>
            <person name="Gendler K."/>
            <person name="Hauser C."/>
            <person name="Lamb M.R."/>
            <person name="Ledford H."/>
            <person name="Long J.C."/>
            <person name="Minagawa J."/>
            <person name="Page M.D."/>
            <person name="Pan J."/>
            <person name="Pootakham W."/>
            <person name="Roje S."/>
            <person name="Rose A."/>
            <person name="Stahlberg E."/>
            <person name="Terauchi A.M."/>
            <person name="Yang P."/>
            <person name="Ball S."/>
            <person name="Bowler C."/>
            <person name="Dieckmann C.L."/>
            <person name="Gladyshev V.N."/>
            <person name="Green P."/>
            <person name="Jorgensen R."/>
            <person name="Mayfield S."/>
            <person name="Mueller-Roeber B."/>
            <person name="Rajamani S."/>
            <person name="Sayre R.T."/>
            <person name="Brokstein P."/>
            <person name="Dubchak I."/>
            <person name="Goodstein D."/>
            <person name="Hornick L."/>
            <person name="Huang Y.W."/>
            <person name="Jhaveri J."/>
            <person name="Luo Y."/>
            <person name="Martinez D."/>
            <person name="Ngau W.C."/>
            <person name="Otillar B."/>
            <person name="Poliakov A."/>
            <person name="Porter A."/>
            <person name="Szajkowski L."/>
            <person name="Werner G."/>
            <person name="Zhou K."/>
            <person name="Grigoriev I.V."/>
            <person name="Rokhsar D.S."/>
            <person name="Grossman A.R."/>
        </authorList>
    </citation>
    <scope>NUCLEOTIDE SEQUENCE [LARGE SCALE GENOMIC DNA]</scope>
    <source>
        <strain evidence="3">CC-503</strain>
    </source>
</reference>